<organism evidence="2 3">
    <name type="scientific">Symbiodinium microadriaticum</name>
    <name type="common">Dinoflagellate</name>
    <name type="synonym">Zooxanthella microadriatica</name>
    <dbReference type="NCBI Taxonomy" id="2951"/>
    <lineage>
        <taxon>Eukaryota</taxon>
        <taxon>Sar</taxon>
        <taxon>Alveolata</taxon>
        <taxon>Dinophyceae</taxon>
        <taxon>Suessiales</taxon>
        <taxon>Symbiodiniaceae</taxon>
        <taxon>Symbiodinium</taxon>
    </lineage>
</organism>
<gene>
    <name evidence="2" type="ORF">AK812_SmicGene40920</name>
</gene>
<dbReference type="OrthoDB" id="10357756at2759"/>
<protein>
    <submittedName>
        <fullName evidence="2">Uncharacterized protein</fullName>
    </submittedName>
</protein>
<dbReference type="AlphaFoldDB" id="A0A1Q9C7D4"/>
<dbReference type="Proteomes" id="UP000186817">
    <property type="component" value="Unassembled WGS sequence"/>
</dbReference>
<keyword evidence="3" id="KW-1185">Reference proteome</keyword>
<evidence type="ECO:0000313" key="3">
    <source>
        <dbReference type="Proteomes" id="UP000186817"/>
    </source>
</evidence>
<comment type="caution">
    <text evidence="2">The sequence shown here is derived from an EMBL/GenBank/DDBJ whole genome shotgun (WGS) entry which is preliminary data.</text>
</comment>
<name>A0A1Q9C7D4_SYMMI</name>
<feature type="compositionally biased region" description="Acidic residues" evidence="1">
    <location>
        <begin position="209"/>
        <end position="232"/>
    </location>
</feature>
<reference evidence="2 3" key="1">
    <citation type="submission" date="2016-02" db="EMBL/GenBank/DDBJ databases">
        <title>Genome analysis of coral dinoflagellate symbionts highlights evolutionary adaptations to a symbiotic lifestyle.</title>
        <authorList>
            <person name="Aranda M."/>
            <person name="Li Y."/>
            <person name="Liew Y.J."/>
            <person name="Baumgarten S."/>
            <person name="Simakov O."/>
            <person name="Wilson M."/>
            <person name="Piel J."/>
            <person name="Ashoor H."/>
            <person name="Bougouffa S."/>
            <person name="Bajic V.B."/>
            <person name="Ryu T."/>
            <person name="Ravasi T."/>
            <person name="Bayer T."/>
            <person name="Micklem G."/>
            <person name="Kim H."/>
            <person name="Bhak J."/>
            <person name="Lajeunesse T.C."/>
            <person name="Voolstra C.R."/>
        </authorList>
    </citation>
    <scope>NUCLEOTIDE SEQUENCE [LARGE SCALE GENOMIC DNA]</scope>
    <source>
        <strain evidence="2 3">CCMP2467</strain>
    </source>
</reference>
<accession>A0A1Q9C7D4</accession>
<dbReference type="EMBL" id="LSRX01001553">
    <property type="protein sequence ID" value="OLP78853.1"/>
    <property type="molecule type" value="Genomic_DNA"/>
</dbReference>
<feature type="compositionally biased region" description="Polar residues" evidence="1">
    <location>
        <begin position="198"/>
        <end position="208"/>
    </location>
</feature>
<proteinExistence type="predicted"/>
<feature type="region of interest" description="Disordered" evidence="1">
    <location>
        <begin position="198"/>
        <end position="251"/>
    </location>
</feature>
<evidence type="ECO:0000256" key="1">
    <source>
        <dbReference type="SAM" id="MobiDB-lite"/>
    </source>
</evidence>
<sequence>MFISLGRTERPTYFFGFVDRQTTGTAWLTFARQLYFFGFVDRQATGHQHRSRHGESLRMESALRFASGSCGGTATVKAYWSAHPDQAVAFDTCPASSADQASTEDCIIRDQVLLPARAAPGLAVVEVLREGASSPDFRTELNVLDVQNHRLLDHPLAAESGSAKPSIHLRIWPHPLRRASQLGGPGDAKEGVAAVAASLQSGPSQSSLTEEDMEDEEFEEEEEEEEELEDASLLELCWGNPGDSIHLESLD</sequence>
<evidence type="ECO:0000313" key="2">
    <source>
        <dbReference type="EMBL" id="OLP78853.1"/>
    </source>
</evidence>